<protein>
    <submittedName>
        <fullName evidence="1">Uncharacterized protein</fullName>
    </submittedName>
</protein>
<evidence type="ECO:0000313" key="1">
    <source>
        <dbReference type="EMBL" id="SUU84528.1"/>
    </source>
</evidence>
<reference evidence="1 2" key="1">
    <citation type="submission" date="2018-06" db="EMBL/GenBank/DDBJ databases">
        <authorList>
            <consortium name="Pathogen Informatics"/>
            <person name="Doyle S."/>
        </authorList>
    </citation>
    <scope>NUCLEOTIDE SEQUENCE [LARGE SCALE GENOMIC DNA]</scope>
    <source>
        <strain evidence="1 2">NCTC12722</strain>
    </source>
</reference>
<sequence>MIWARIYLAKPFRLVKHSFPGVLAVAGASVLVFRKTKQ</sequence>
<dbReference type="AlphaFoldDB" id="A0A380W6D3"/>
<dbReference type="EMBL" id="UIGB01000001">
    <property type="protein sequence ID" value="SUU84528.1"/>
    <property type="molecule type" value="Genomic_DNA"/>
</dbReference>
<accession>A0A380W6D3</accession>
<dbReference type="Proteomes" id="UP000254343">
    <property type="component" value="Unassembled WGS sequence"/>
</dbReference>
<organism evidence="1 2">
    <name type="scientific">Afipia felis</name>
    <name type="common">Cat scratch disease bacillus</name>
    <dbReference type="NCBI Taxonomy" id="1035"/>
    <lineage>
        <taxon>Bacteria</taxon>
        <taxon>Pseudomonadati</taxon>
        <taxon>Pseudomonadota</taxon>
        <taxon>Alphaproteobacteria</taxon>
        <taxon>Hyphomicrobiales</taxon>
        <taxon>Nitrobacteraceae</taxon>
        <taxon>Afipia</taxon>
    </lineage>
</organism>
<evidence type="ECO:0000313" key="2">
    <source>
        <dbReference type="Proteomes" id="UP000254343"/>
    </source>
</evidence>
<name>A0A380W6D3_AFIFE</name>
<proteinExistence type="predicted"/>
<gene>
    <name evidence="1" type="ORF">NCTC12722_01724</name>
</gene>